<comment type="caution">
    <text evidence="3">The sequence shown here is derived from an EMBL/GenBank/DDBJ whole genome shotgun (WGS) entry which is preliminary data.</text>
</comment>
<dbReference type="AlphaFoldDB" id="A0A3D8PM93"/>
<keyword evidence="1" id="KW-1133">Transmembrane helix</keyword>
<evidence type="ECO:0000313" key="3">
    <source>
        <dbReference type="EMBL" id="RDW16792.1"/>
    </source>
</evidence>
<sequence>MKYSLRHEAVFKGFLVNHFQFDNGGSLIVSVVILLVLTIVVSFLSNIMKYINFSVTKAEEHLVINRGVIDRRQSLIPVKLIQALQIRENRIRQLFGFSTIRIIYHGNGEVFNKSLILRPLLHGRELQDFLIVFNQGWSGKA</sequence>
<keyword evidence="1" id="KW-0812">Transmembrane</keyword>
<evidence type="ECO:0000256" key="1">
    <source>
        <dbReference type="SAM" id="Phobius"/>
    </source>
</evidence>
<accession>A0A3D8PM93</accession>
<reference evidence="4" key="1">
    <citation type="submission" date="2017-11" db="EMBL/GenBank/DDBJ databases">
        <authorList>
            <person name="Zhu W."/>
        </authorList>
    </citation>
    <scope>NUCLEOTIDE SEQUENCE [LARGE SCALE GENOMIC DNA]</scope>
    <source>
        <strain evidence="4">CAU 1051</strain>
    </source>
</reference>
<dbReference type="Proteomes" id="UP000256520">
    <property type="component" value="Unassembled WGS sequence"/>
</dbReference>
<dbReference type="Pfam" id="PF03703">
    <property type="entry name" value="bPH_2"/>
    <property type="match status" value="1"/>
</dbReference>
<organism evidence="3 4">
    <name type="scientific">Oceanobacillus chungangensis</name>
    <dbReference type="NCBI Taxonomy" id="1229152"/>
    <lineage>
        <taxon>Bacteria</taxon>
        <taxon>Bacillati</taxon>
        <taxon>Bacillota</taxon>
        <taxon>Bacilli</taxon>
        <taxon>Bacillales</taxon>
        <taxon>Bacillaceae</taxon>
        <taxon>Oceanobacillus</taxon>
    </lineage>
</organism>
<evidence type="ECO:0000259" key="2">
    <source>
        <dbReference type="Pfam" id="PF03703"/>
    </source>
</evidence>
<evidence type="ECO:0000313" key="4">
    <source>
        <dbReference type="Proteomes" id="UP000256520"/>
    </source>
</evidence>
<dbReference type="InterPro" id="IPR005182">
    <property type="entry name" value="YdbS-like_PH"/>
</dbReference>
<proteinExistence type="predicted"/>
<keyword evidence="4" id="KW-1185">Reference proteome</keyword>
<feature type="transmembrane region" description="Helical" evidence="1">
    <location>
        <begin position="27"/>
        <end position="47"/>
    </location>
</feature>
<dbReference type="EMBL" id="PIOD01000016">
    <property type="protein sequence ID" value="RDW16792.1"/>
    <property type="molecule type" value="Genomic_DNA"/>
</dbReference>
<protein>
    <recommendedName>
        <fullName evidence="2">YdbS-like PH domain-containing protein</fullName>
    </recommendedName>
</protein>
<dbReference type="RefSeq" id="WP_115750547.1">
    <property type="nucleotide sequence ID" value="NZ_PIOD01000016.1"/>
</dbReference>
<dbReference type="PANTHER" id="PTHR34473">
    <property type="entry name" value="UPF0699 TRANSMEMBRANE PROTEIN YDBS"/>
    <property type="match status" value="1"/>
</dbReference>
<gene>
    <name evidence="3" type="ORF">CWR45_14315</name>
</gene>
<feature type="domain" description="YdbS-like PH" evidence="2">
    <location>
        <begin position="52"/>
        <end position="129"/>
    </location>
</feature>
<name>A0A3D8PM93_9BACI</name>
<dbReference type="PANTHER" id="PTHR34473:SF2">
    <property type="entry name" value="UPF0699 TRANSMEMBRANE PROTEIN YDBT"/>
    <property type="match status" value="1"/>
</dbReference>
<keyword evidence="1" id="KW-0472">Membrane</keyword>
<dbReference type="OrthoDB" id="2195155at2"/>